<dbReference type="EMBL" id="QNGE01000149">
    <property type="protein sequence ID" value="KAA3681689.1"/>
    <property type="molecule type" value="Genomic_DNA"/>
</dbReference>
<protein>
    <submittedName>
        <fullName evidence="1">Uncharacterized protein</fullName>
    </submittedName>
</protein>
<keyword evidence="2" id="KW-1185">Reference proteome</keyword>
<evidence type="ECO:0000313" key="2">
    <source>
        <dbReference type="Proteomes" id="UP000324629"/>
    </source>
</evidence>
<evidence type="ECO:0000313" key="1">
    <source>
        <dbReference type="EMBL" id="KAA3681689.1"/>
    </source>
</evidence>
<dbReference type="AlphaFoldDB" id="A0A5J4P1X9"/>
<name>A0A5J4P1X9_9TREM</name>
<proteinExistence type="predicted"/>
<reference evidence="1 2" key="1">
    <citation type="journal article" date="2019" name="Gigascience">
        <title>Whole-genome sequence of the oriental lung fluke Paragonimus westermani.</title>
        <authorList>
            <person name="Oey H."/>
            <person name="Zakrzewski M."/>
            <person name="Narain K."/>
            <person name="Devi K.R."/>
            <person name="Agatsuma T."/>
            <person name="Nawaratna S."/>
            <person name="Gobert G.N."/>
            <person name="Jones M.K."/>
            <person name="Ragan M.A."/>
            <person name="McManus D.P."/>
            <person name="Krause L."/>
        </authorList>
    </citation>
    <scope>NUCLEOTIDE SEQUENCE [LARGE SCALE GENOMIC DNA]</scope>
    <source>
        <strain evidence="1 2">IND2009</strain>
    </source>
</reference>
<sequence length="152" mass="17698">MSVSIDEDIDAPLFHLSCFMANVNISFQDNCLQTTTHYRSESIGWVGTTTTHHMCSNHLDAIDLATINQQKLTRFNHLENRIRLLQHCFTSSVHTFTETQQDLTLVYANIKTENNPEWQMKQFVCCYLIMFFVISTYVRPPRRVTVTKYIGD</sequence>
<accession>A0A5J4P1X9</accession>
<dbReference type="Proteomes" id="UP000324629">
    <property type="component" value="Unassembled WGS sequence"/>
</dbReference>
<comment type="caution">
    <text evidence="1">The sequence shown here is derived from an EMBL/GenBank/DDBJ whole genome shotgun (WGS) entry which is preliminary data.</text>
</comment>
<organism evidence="1 2">
    <name type="scientific">Paragonimus westermani</name>
    <dbReference type="NCBI Taxonomy" id="34504"/>
    <lineage>
        <taxon>Eukaryota</taxon>
        <taxon>Metazoa</taxon>
        <taxon>Spiralia</taxon>
        <taxon>Lophotrochozoa</taxon>
        <taxon>Platyhelminthes</taxon>
        <taxon>Trematoda</taxon>
        <taxon>Digenea</taxon>
        <taxon>Plagiorchiida</taxon>
        <taxon>Troglotremata</taxon>
        <taxon>Troglotrematidae</taxon>
        <taxon>Paragonimus</taxon>
    </lineage>
</organism>
<gene>
    <name evidence="1" type="ORF">DEA37_0002982</name>
</gene>